<dbReference type="EMBL" id="VTPC01088031">
    <property type="protein sequence ID" value="KAF2886338.1"/>
    <property type="molecule type" value="Genomic_DNA"/>
</dbReference>
<dbReference type="AlphaFoldDB" id="A0A8K0CKW3"/>
<dbReference type="Proteomes" id="UP000801492">
    <property type="component" value="Unassembled WGS sequence"/>
</dbReference>
<evidence type="ECO:0000313" key="2">
    <source>
        <dbReference type="Proteomes" id="UP000801492"/>
    </source>
</evidence>
<evidence type="ECO:0000313" key="1">
    <source>
        <dbReference type="EMBL" id="KAF2886338.1"/>
    </source>
</evidence>
<name>A0A8K0CKW3_IGNLU</name>
<keyword evidence="2" id="KW-1185">Reference proteome</keyword>
<gene>
    <name evidence="1" type="ORF">ILUMI_19834</name>
</gene>
<reference evidence="1" key="1">
    <citation type="submission" date="2019-08" db="EMBL/GenBank/DDBJ databases">
        <title>The genome of the North American firefly Photinus pyralis.</title>
        <authorList>
            <consortium name="Photinus pyralis genome working group"/>
            <person name="Fallon T.R."/>
            <person name="Sander Lower S.E."/>
            <person name="Weng J.-K."/>
        </authorList>
    </citation>
    <scope>NUCLEOTIDE SEQUENCE</scope>
    <source>
        <strain evidence="1">TRF0915ILg1</strain>
        <tissue evidence="1">Whole body</tissue>
    </source>
</reference>
<sequence length="100" mass="11356">MFEDFPKIDPFEPDVQHPTQIAADGIPRIITDYRCHDIEANSLSSEKYEERQGCPLKIIRRADVERSKANYEKVERALLGAVERRGKERCGKTGGTGRGH</sequence>
<accession>A0A8K0CKW3</accession>
<comment type="caution">
    <text evidence="1">The sequence shown here is derived from an EMBL/GenBank/DDBJ whole genome shotgun (WGS) entry which is preliminary data.</text>
</comment>
<organism evidence="1 2">
    <name type="scientific">Ignelater luminosus</name>
    <name type="common">Cucubano</name>
    <name type="synonym">Pyrophorus luminosus</name>
    <dbReference type="NCBI Taxonomy" id="2038154"/>
    <lineage>
        <taxon>Eukaryota</taxon>
        <taxon>Metazoa</taxon>
        <taxon>Ecdysozoa</taxon>
        <taxon>Arthropoda</taxon>
        <taxon>Hexapoda</taxon>
        <taxon>Insecta</taxon>
        <taxon>Pterygota</taxon>
        <taxon>Neoptera</taxon>
        <taxon>Endopterygota</taxon>
        <taxon>Coleoptera</taxon>
        <taxon>Polyphaga</taxon>
        <taxon>Elateriformia</taxon>
        <taxon>Elateroidea</taxon>
        <taxon>Elateridae</taxon>
        <taxon>Agrypninae</taxon>
        <taxon>Pyrophorini</taxon>
        <taxon>Ignelater</taxon>
    </lineage>
</organism>
<protein>
    <submittedName>
        <fullName evidence="1">Uncharacterized protein</fullName>
    </submittedName>
</protein>
<proteinExistence type="predicted"/>